<evidence type="ECO:0000256" key="1">
    <source>
        <dbReference type="ARBA" id="ARBA00004168"/>
    </source>
</evidence>
<keyword evidence="4" id="KW-0732">Signal</keyword>
<sequence>MIFSIYNVGYNQLPHPSFFIGTGMSEPPTPAIYTGEEIVAPEEPGGENPGGDTSDESDLPDTATNTFNWLLASLLLILSGTAIWLFARKRKNREIK</sequence>
<evidence type="ECO:0000259" key="8">
    <source>
        <dbReference type="PROSITE" id="PS50847"/>
    </source>
</evidence>
<evidence type="ECO:0000256" key="4">
    <source>
        <dbReference type="ARBA" id="ARBA00022729"/>
    </source>
</evidence>
<feature type="region of interest" description="Disordered" evidence="6">
    <location>
        <begin position="40"/>
        <end position="61"/>
    </location>
</feature>
<feature type="transmembrane region" description="Helical" evidence="7">
    <location>
        <begin position="67"/>
        <end position="87"/>
    </location>
</feature>
<evidence type="ECO:0000256" key="2">
    <source>
        <dbReference type="ARBA" id="ARBA00022512"/>
    </source>
</evidence>
<dbReference type="Pfam" id="PF00746">
    <property type="entry name" value="Gram_pos_anchor"/>
    <property type="match status" value="1"/>
</dbReference>
<gene>
    <name evidence="9" type="ORF">JCM21714_2506</name>
</gene>
<evidence type="ECO:0000313" key="9">
    <source>
        <dbReference type="EMBL" id="GAE93424.1"/>
    </source>
</evidence>
<dbReference type="OrthoDB" id="9802318at2"/>
<keyword evidence="10" id="KW-1185">Reference proteome</keyword>
<feature type="domain" description="Gram-positive cocci surface proteins LPxTG" evidence="8">
    <location>
        <begin position="59"/>
        <end position="96"/>
    </location>
</feature>
<accession>W4VKZ7</accession>
<protein>
    <recommendedName>
        <fullName evidence="8">Gram-positive cocci surface proteins LPxTG domain-containing protein</fullName>
    </recommendedName>
</protein>
<organism evidence="9 10">
    <name type="scientific">Gracilibacillus boraciitolerans JCM 21714</name>
    <dbReference type="NCBI Taxonomy" id="1298598"/>
    <lineage>
        <taxon>Bacteria</taxon>
        <taxon>Bacillati</taxon>
        <taxon>Bacillota</taxon>
        <taxon>Bacilli</taxon>
        <taxon>Bacillales</taxon>
        <taxon>Bacillaceae</taxon>
        <taxon>Gracilibacillus</taxon>
    </lineage>
</organism>
<proteinExistence type="predicted"/>
<dbReference type="InterPro" id="IPR019931">
    <property type="entry name" value="LPXTG_anchor"/>
</dbReference>
<keyword evidence="5" id="KW-0572">Peptidoglycan-anchor</keyword>
<keyword evidence="2" id="KW-0134">Cell wall</keyword>
<dbReference type="AlphaFoldDB" id="W4VKZ7"/>
<comment type="subcellular location">
    <subcellularLocation>
        <location evidence="1">Secreted</location>
        <location evidence="1">Cell wall</location>
        <topology evidence="1">Peptidoglycan-anchor</topology>
    </subcellularLocation>
</comment>
<comment type="caution">
    <text evidence="9">The sequence shown here is derived from an EMBL/GenBank/DDBJ whole genome shotgun (WGS) entry which is preliminary data.</text>
</comment>
<keyword evidence="3" id="KW-0964">Secreted</keyword>
<dbReference type="PROSITE" id="PS50847">
    <property type="entry name" value="GRAM_POS_ANCHORING"/>
    <property type="match status" value="1"/>
</dbReference>
<reference evidence="9 10" key="1">
    <citation type="journal article" date="2014" name="Genome Announc.">
        <title>Draft Genome Sequence of the Boron-Tolerant and Moderately Halotolerant Bacterium Gracilibacillus boraciitolerans JCM 21714T.</title>
        <authorList>
            <person name="Ahmed I."/>
            <person name="Oshima K."/>
            <person name="Suda W."/>
            <person name="Kitamura K."/>
            <person name="Iida T."/>
            <person name="Ohmori Y."/>
            <person name="Fujiwara T."/>
            <person name="Hattori M."/>
            <person name="Ohkuma M."/>
        </authorList>
    </citation>
    <scope>NUCLEOTIDE SEQUENCE [LARGE SCALE GENOMIC DNA]</scope>
    <source>
        <strain evidence="9 10">JCM 21714</strain>
    </source>
</reference>
<evidence type="ECO:0000313" key="10">
    <source>
        <dbReference type="Proteomes" id="UP000019102"/>
    </source>
</evidence>
<dbReference type="STRING" id="1298598.JCM21714_2506"/>
<dbReference type="NCBIfam" id="TIGR01167">
    <property type="entry name" value="LPXTG_anchor"/>
    <property type="match status" value="1"/>
</dbReference>
<dbReference type="EMBL" id="BAVS01000012">
    <property type="protein sequence ID" value="GAE93424.1"/>
    <property type="molecule type" value="Genomic_DNA"/>
</dbReference>
<name>W4VKZ7_9BACI</name>
<dbReference type="RefSeq" id="WP_035723687.1">
    <property type="nucleotide sequence ID" value="NZ_BAVS01000012.1"/>
</dbReference>
<keyword evidence="7" id="KW-0472">Membrane</keyword>
<evidence type="ECO:0000256" key="3">
    <source>
        <dbReference type="ARBA" id="ARBA00022525"/>
    </source>
</evidence>
<evidence type="ECO:0000256" key="7">
    <source>
        <dbReference type="SAM" id="Phobius"/>
    </source>
</evidence>
<evidence type="ECO:0000256" key="6">
    <source>
        <dbReference type="SAM" id="MobiDB-lite"/>
    </source>
</evidence>
<keyword evidence="7" id="KW-0812">Transmembrane</keyword>
<evidence type="ECO:0000256" key="5">
    <source>
        <dbReference type="ARBA" id="ARBA00023088"/>
    </source>
</evidence>
<dbReference type="Proteomes" id="UP000019102">
    <property type="component" value="Unassembled WGS sequence"/>
</dbReference>
<keyword evidence="7" id="KW-1133">Transmembrane helix</keyword>